<evidence type="ECO:0000256" key="1">
    <source>
        <dbReference type="PROSITE-ProRule" id="PRU00024"/>
    </source>
</evidence>
<protein>
    <recommendedName>
        <fullName evidence="2">B box-type domain-containing protein</fullName>
    </recommendedName>
</protein>
<keyword evidence="4" id="KW-1185">Reference proteome</keyword>
<keyword evidence="1" id="KW-0863">Zinc-finger</keyword>
<dbReference type="AlphaFoldDB" id="A0A7R8YSR8"/>
<dbReference type="EMBL" id="LR899011">
    <property type="protein sequence ID" value="CAD7083808.1"/>
    <property type="molecule type" value="Genomic_DNA"/>
</dbReference>
<dbReference type="InterPro" id="IPR047153">
    <property type="entry name" value="TRIM45/56/19-like"/>
</dbReference>
<proteinExistence type="predicted"/>
<gene>
    <name evidence="3" type="ORF">HERILL_LOCUS6739</name>
</gene>
<dbReference type="SMART" id="SM00336">
    <property type="entry name" value="BBOX"/>
    <property type="match status" value="2"/>
</dbReference>
<sequence length="256" mass="29581">MLSTLKQPNQFDYNLPALWLKPLKCAVCSNEFVLRSKNARRPLLMKCFHSVCDRCCMGPRPILLTCNICNKVLRVEKHQAVREILDTNYYVLGILSYKEFNLTYDINFVDTHSPTEKRNEREKSSLQECSECNEALTNNFCVQCSVPYCKSCFERVHQHGKALQRHYLSHFDQRGKGTIRMENKRCRRHSNFINKYCCDCKQAMCVLCILDGHARHKISTLAEENHKSLAQIASLVETVKAAKNANKQAQKVSPLF</sequence>
<dbReference type="Pfam" id="PF00643">
    <property type="entry name" value="zf-B_box"/>
    <property type="match status" value="1"/>
</dbReference>
<evidence type="ECO:0000259" key="2">
    <source>
        <dbReference type="PROSITE" id="PS50119"/>
    </source>
</evidence>
<dbReference type="SUPFAM" id="SSF57845">
    <property type="entry name" value="B-box zinc-binding domain"/>
    <property type="match status" value="1"/>
</dbReference>
<feature type="domain" description="B box-type" evidence="2">
    <location>
        <begin position="181"/>
        <end position="221"/>
    </location>
</feature>
<accession>A0A7R8YSR8</accession>
<dbReference type="PANTHER" id="PTHR25462">
    <property type="entry name" value="BONUS, ISOFORM C-RELATED"/>
    <property type="match status" value="1"/>
</dbReference>
<dbReference type="Gene3D" id="3.30.160.60">
    <property type="entry name" value="Classic Zinc Finger"/>
    <property type="match status" value="1"/>
</dbReference>
<dbReference type="PANTHER" id="PTHR25462:SF306">
    <property type="entry name" value="TRIPARTITE MOTIF CONTAINING 9"/>
    <property type="match status" value="1"/>
</dbReference>
<dbReference type="InterPro" id="IPR000315">
    <property type="entry name" value="Znf_B-box"/>
</dbReference>
<feature type="domain" description="B box-type" evidence="2">
    <location>
        <begin position="124"/>
        <end position="171"/>
    </location>
</feature>
<reference evidence="3 4" key="1">
    <citation type="submission" date="2020-11" db="EMBL/GenBank/DDBJ databases">
        <authorList>
            <person name="Wallbank WR R."/>
            <person name="Pardo Diaz C."/>
            <person name="Kozak K."/>
            <person name="Martin S."/>
            <person name="Jiggins C."/>
            <person name="Moest M."/>
            <person name="Warren A I."/>
            <person name="Generalovic N T."/>
            <person name="Byers J.R.P. K."/>
            <person name="Montejo-Kovacevich G."/>
            <person name="Yen C E."/>
        </authorList>
    </citation>
    <scope>NUCLEOTIDE SEQUENCE [LARGE SCALE GENOMIC DNA]</scope>
</reference>
<dbReference type="PROSITE" id="PS50119">
    <property type="entry name" value="ZF_BBOX"/>
    <property type="match status" value="2"/>
</dbReference>
<name>A0A7R8YSR8_HERIL</name>
<organism evidence="3 4">
    <name type="scientific">Hermetia illucens</name>
    <name type="common">Black soldier fly</name>
    <dbReference type="NCBI Taxonomy" id="343691"/>
    <lineage>
        <taxon>Eukaryota</taxon>
        <taxon>Metazoa</taxon>
        <taxon>Ecdysozoa</taxon>
        <taxon>Arthropoda</taxon>
        <taxon>Hexapoda</taxon>
        <taxon>Insecta</taxon>
        <taxon>Pterygota</taxon>
        <taxon>Neoptera</taxon>
        <taxon>Endopterygota</taxon>
        <taxon>Diptera</taxon>
        <taxon>Brachycera</taxon>
        <taxon>Stratiomyomorpha</taxon>
        <taxon>Stratiomyidae</taxon>
        <taxon>Hermetiinae</taxon>
        <taxon>Hermetia</taxon>
    </lineage>
</organism>
<dbReference type="CDD" id="cd19757">
    <property type="entry name" value="Bbox1"/>
    <property type="match status" value="1"/>
</dbReference>
<keyword evidence="1" id="KW-0479">Metal-binding</keyword>
<keyword evidence="1" id="KW-0862">Zinc</keyword>
<dbReference type="OrthoDB" id="5800423at2759"/>
<dbReference type="GO" id="GO:0008270">
    <property type="term" value="F:zinc ion binding"/>
    <property type="evidence" value="ECO:0007669"/>
    <property type="project" value="UniProtKB-KW"/>
</dbReference>
<dbReference type="InParanoid" id="A0A7R8YSR8"/>
<evidence type="ECO:0000313" key="3">
    <source>
        <dbReference type="EMBL" id="CAD7083808.1"/>
    </source>
</evidence>
<dbReference type="GO" id="GO:0061630">
    <property type="term" value="F:ubiquitin protein ligase activity"/>
    <property type="evidence" value="ECO:0007669"/>
    <property type="project" value="TreeGrafter"/>
</dbReference>
<evidence type="ECO:0000313" key="4">
    <source>
        <dbReference type="Proteomes" id="UP000594454"/>
    </source>
</evidence>
<dbReference type="Proteomes" id="UP000594454">
    <property type="component" value="Chromosome 3"/>
</dbReference>
<dbReference type="Gene3D" id="4.10.830.40">
    <property type="match status" value="1"/>
</dbReference>